<feature type="region of interest" description="Disordered" evidence="1">
    <location>
        <begin position="613"/>
        <end position="652"/>
    </location>
</feature>
<dbReference type="InParanoid" id="D7G696"/>
<evidence type="ECO:0000313" key="2">
    <source>
        <dbReference type="EMBL" id="CBJ27491.1"/>
    </source>
</evidence>
<keyword evidence="3" id="KW-1185">Reference proteome</keyword>
<reference evidence="2 3" key="1">
    <citation type="journal article" date="2010" name="Nature">
        <title>The Ectocarpus genome and the independent evolution of multicellularity in brown algae.</title>
        <authorList>
            <person name="Cock J.M."/>
            <person name="Sterck L."/>
            <person name="Rouze P."/>
            <person name="Scornet D."/>
            <person name="Allen A.E."/>
            <person name="Amoutzias G."/>
            <person name="Anthouard V."/>
            <person name="Artiguenave F."/>
            <person name="Aury J.M."/>
            <person name="Badger J.H."/>
            <person name="Beszteri B."/>
            <person name="Billiau K."/>
            <person name="Bonnet E."/>
            <person name="Bothwell J.H."/>
            <person name="Bowler C."/>
            <person name="Boyen C."/>
            <person name="Brownlee C."/>
            <person name="Carrano C.J."/>
            <person name="Charrier B."/>
            <person name="Cho G.Y."/>
            <person name="Coelho S.M."/>
            <person name="Collen J."/>
            <person name="Corre E."/>
            <person name="Da Silva C."/>
            <person name="Delage L."/>
            <person name="Delaroque N."/>
            <person name="Dittami S.M."/>
            <person name="Doulbeau S."/>
            <person name="Elias M."/>
            <person name="Farnham G."/>
            <person name="Gachon C.M."/>
            <person name="Gschloessl B."/>
            <person name="Heesch S."/>
            <person name="Jabbari K."/>
            <person name="Jubin C."/>
            <person name="Kawai H."/>
            <person name="Kimura K."/>
            <person name="Kloareg B."/>
            <person name="Kupper F.C."/>
            <person name="Lang D."/>
            <person name="Le Bail A."/>
            <person name="Leblanc C."/>
            <person name="Lerouge P."/>
            <person name="Lohr M."/>
            <person name="Lopez P.J."/>
            <person name="Martens C."/>
            <person name="Maumus F."/>
            <person name="Michel G."/>
            <person name="Miranda-Saavedra D."/>
            <person name="Morales J."/>
            <person name="Moreau H."/>
            <person name="Motomura T."/>
            <person name="Nagasato C."/>
            <person name="Napoli C.A."/>
            <person name="Nelson D.R."/>
            <person name="Nyvall-Collen P."/>
            <person name="Peters A.F."/>
            <person name="Pommier C."/>
            <person name="Potin P."/>
            <person name="Poulain J."/>
            <person name="Quesneville H."/>
            <person name="Read B."/>
            <person name="Rensing S.A."/>
            <person name="Ritter A."/>
            <person name="Rousvoal S."/>
            <person name="Samanta M."/>
            <person name="Samson G."/>
            <person name="Schroeder D.C."/>
            <person name="Segurens B."/>
            <person name="Strittmatter M."/>
            <person name="Tonon T."/>
            <person name="Tregear J.W."/>
            <person name="Valentin K."/>
            <person name="von Dassow P."/>
            <person name="Yamagishi T."/>
            <person name="Van de Peer Y."/>
            <person name="Wincker P."/>
        </authorList>
    </citation>
    <scope>NUCLEOTIDE SEQUENCE [LARGE SCALE GENOMIC DNA]</scope>
    <source>
        <strain evidence="3">Ec32 / CCAP1310/4</strain>
    </source>
</reference>
<feature type="region of interest" description="Disordered" evidence="1">
    <location>
        <begin position="371"/>
        <end position="450"/>
    </location>
</feature>
<evidence type="ECO:0000313" key="3">
    <source>
        <dbReference type="Proteomes" id="UP000002630"/>
    </source>
</evidence>
<name>D7G696_ECTSI</name>
<organism evidence="2 3">
    <name type="scientific">Ectocarpus siliculosus</name>
    <name type="common">Brown alga</name>
    <name type="synonym">Conferva siliculosa</name>
    <dbReference type="NCBI Taxonomy" id="2880"/>
    <lineage>
        <taxon>Eukaryota</taxon>
        <taxon>Sar</taxon>
        <taxon>Stramenopiles</taxon>
        <taxon>Ochrophyta</taxon>
        <taxon>PX clade</taxon>
        <taxon>Phaeophyceae</taxon>
        <taxon>Ectocarpales</taxon>
        <taxon>Ectocarpaceae</taxon>
        <taxon>Ectocarpus</taxon>
    </lineage>
</organism>
<evidence type="ECO:0000256" key="1">
    <source>
        <dbReference type="SAM" id="MobiDB-lite"/>
    </source>
</evidence>
<dbReference type="EMBL" id="FN648960">
    <property type="protein sequence ID" value="CBJ27491.1"/>
    <property type="molecule type" value="Genomic_DNA"/>
</dbReference>
<gene>
    <name evidence="2" type="ORF">Esi_0073_0051</name>
</gene>
<dbReference type="EMBL" id="FN649729">
    <property type="protein sequence ID" value="CBJ27491.1"/>
    <property type="molecule type" value="Genomic_DNA"/>
</dbReference>
<proteinExistence type="predicted"/>
<accession>D7G696</accession>
<protein>
    <submittedName>
        <fullName evidence="2">Uncharacterized protein</fullName>
    </submittedName>
</protein>
<dbReference type="OrthoDB" id="10491790at2759"/>
<dbReference type="AlphaFoldDB" id="D7G696"/>
<sequence length="784" mass="84809">MGLLCSQDKVSRFVEFFQNVFGEVDIVVDEAESVVKCWWGHGDRAINTTVDYLEHGIRVCREGPWQPASFSLMQVRIPTRPAESGTSRLVLSAGVPHPSDKRLRELSAVYGIVAANVKAASDRVKVAQLWGLHDNVQAALDRLVVGPDKNADQEKISLRLGQRNLEQLASTGWIRTLERRRAKVELYQQRGTIRVTRLHIIAASLVEALPRSVQLVDMVDAAVMRNVAARANLEAFARAGGGVAGDIEVIPVRESWRLLVVAPGEERVEGTCKAIGQAARRWADAHVSVPLNPQMYVKQLHKSRWQRGVEKDSKPPIIADLSRAVSKHGVDLWLDAFCLRGHVGEIAVKKAVEAVLRTKLKKNYPGLLAKRRVPDAPSSTVDGAGPPDLAPPKSRANAWDSGSFSSSGTASFPSRNTTGAPAGAAAGSKTSGQSSAASPARARQAAGTAGHVGVGGGSCGDGVGAFPAFSFGTTASGPPARAWDMETFATAGHGEDLDKVSRFVEFFQNVFGEVDIVVDEAESVVKCWWGRQRYHAIYRIANYLEHGIRVCREGPWQPASFSLMQARIPTHPAESGTSRLVLSAGVPHPSDKRLTELSAVYGIVAATVQANWLKAQPPPPPPPSSGDGADIGLNGVQNQDDGLPQSFAPPSVEAASDRVKVAQLWGLHDSVQAALDRLVAGPEDRLVVGPDKNAYREHISLRLGQRNLEQLASTGWVREVERRGAKVELYLQSGTIRVTRLHIIAASLVERLPRSVQLEWNRSCNELSRICKGVAWPGDAQKRA</sequence>
<feature type="compositionally biased region" description="Low complexity" evidence="1">
    <location>
        <begin position="401"/>
        <end position="449"/>
    </location>
</feature>
<dbReference type="Proteomes" id="UP000002630">
    <property type="component" value="Linkage Group LG04"/>
</dbReference>